<name>A0A1G8W837_9ACTN</name>
<evidence type="ECO:0000256" key="1">
    <source>
        <dbReference type="SAM" id="MobiDB-lite"/>
    </source>
</evidence>
<gene>
    <name evidence="2" type="ORF">SAMN05421806_102297</name>
</gene>
<evidence type="ECO:0000313" key="3">
    <source>
        <dbReference type="Proteomes" id="UP000199155"/>
    </source>
</evidence>
<organism evidence="2 3">
    <name type="scientific">Streptomyces indicus</name>
    <dbReference type="NCBI Taxonomy" id="417292"/>
    <lineage>
        <taxon>Bacteria</taxon>
        <taxon>Bacillati</taxon>
        <taxon>Actinomycetota</taxon>
        <taxon>Actinomycetes</taxon>
        <taxon>Kitasatosporales</taxon>
        <taxon>Streptomycetaceae</taxon>
        <taxon>Streptomyces</taxon>
    </lineage>
</organism>
<evidence type="ECO:0000313" key="2">
    <source>
        <dbReference type="EMBL" id="SDJ74448.1"/>
    </source>
</evidence>
<dbReference type="RefSeq" id="WP_176953693.1">
    <property type="nucleotide sequence ID" value="NZ_FNFF01000002.1"/>
</dbReference>
<dbReference type="Proteomes" id="UP000199155">
    <property type="component" value="Unassembled WGS sequence"/>
</dbReference>
<keyword evidence="3" id="KW-1185">Reference proteome</keyword>
<sequence length="145" mass="15818">MAERHPGPGSLQLGQLIREGHGAALRADLQHQYGLDLADIWRGRLAPRRVLDLAEHLPTGSALATSLGGDPAHRGWDLHAHLIAHVIDAAHHTAWTVAQANSRKPVQRPRPLPRPGTRSVRRGPLDLSAHPLAKPLPERYRSAPP</sequence>
<dbReference type="EMBL" id="FNFF01000002">
    <property type="protein sequence ID" value="SDJ74448.1"/>
    <property type="molecule type" value="Genomic_DNA"/>
</dbReference>
<feature type="compositionally biased region" description="Basic and acidic residues" evidence="1">
    <location>
        <begin position="136"/>
        <end position="145"/>
    </location>
</feature>
<proteinExistence type="predicted"/>
<dbReference type="AlphaFoldDB" id="A0A1G8W837"/>
<feature type="region of interest" description="Disordered" evidence="1">
    <location>
        <begin position="98"/>
        <end position="145"/>
    </location>
</feature>
<accession>A0A1G8W837</accession>
<reference evidence="2 3" key="1">
    <citation type="submission" date="2016-10" db="EMBL/GenBank/DDBJ databases">
        <authorList>
            <person name="de Groot N.N."/>
        </authorList>
    </citation>
    <scope>NUCLEOTIDE SEQUENCE [LARGE SCALE GENOMIC DNA]</scope>
    <source>
        <strain evidence="2 3">CGMCC 4.5727</strain>
    </source>
</reference>
<dbReference type="STRING" id="417292.SAMN05421806_102297"/>
<protein>
    <submittedName>
        <fullName evidence="2">Uncharacterized protein</fullName>
    </submittedName>
</protein>